<comment type="subcellular location">
    <subcellularLocation>
        <location evidence="1">Cell surface</location>
    </subcellularLocation>
</comment>
<proteinExistence type="predicted"/>
<comment type="caution">
    <text evidence="3">The sequence shown here is derived from an EMBL/GenBank/DDBJ whole genome shotgun (WGS) entry which is preliminary data.</text>
</comment>
<dbReference type="EMBL" id="JBHSNP010000026">
    <property type="protein sequence ID" value="MFC5603949.1"/>
    <property type="molecule type" value="Genomic_DNA"/>
</dbReference>
<dbReference type="NCBIfam" id="TIGR02532">
    <property type="entry name" value="IV_pilin_GFxxxE"/>
    <property type="match status" value="1"/>
</dbReference>
<dbReference type="Proteomes" id="UP001596071">
    <property type="component" value="Unassembled WGS sequence"/>
</dbReference>
<dbReference type="RefSeq" id="WP_381445195.1">
    <property type="nucleotide sequence ID" value="NZ_JBHSNP010000026.1"/>
</dbReference>
<keyword evidence="4" id="KW-1185">Reference proteome</keyword>
<keyword evidence="2" id="KW-0178">Competence</keyword>
<gene>
    <name evidence="3" type="ORF">ACFPTP_12035</name>
</gene>
<dbReference type="Pfam" id="PF07963">
    <property type="entry name" value="N_methyl"/>
    <property type="match status" value="1"/>
</dbReference>
<dbReference type="InterPro" id="IPR012902">
    <property type="entry name" value="N_methyl_site"/>
</dbReference>
<accession>A0ABW0U054</accession>
<evidence type="ECO:0000313" key="3">
    <source>
        <dbReference type="EMBL" id="MFC5603949.1"/>
    </source>
</evidence>
<organism evidence="3 4">
    <name type="scientific">Sporosarcina koreensis</name>
    <dbReference type="NCBI Taxonomy" id="334735"/>
    <lineage>
        <taxon>Bacteria</taxon>
        <taxon>Bacillati</taxon>
        <taxon>Bacillota</taxon>
        <taxon>Bacilli</taxon>
        <taxon>Bacillales</taxon>
        <taxon>Caryophanaceae</taxon>
        <taxon>Sporosarcina</taxon>
    </lineage>
</organism>
<sequence>MIKRQSGMSLVEVLVTLVLVSLVITLVWTTVLVSMKYNIVETKKLRWQQEANRIITEIQQYHRKCDTYDLMATHQKIQINHCIVNGVDKGGEQIANDFYYAMYVDTDLAVEESKIYPIISKGINASYSIKLTVRDPAKENPKVTIDSKITRYQPD</sequence>
<evidence type="ECO:0000313" key="4">
    <source>
        <dbReference type="Proteomes" id="UP001596071"/>
    </source>
</evidence>
<evidence type="ECO:0000256" key="1">
    <source>
        <dbReference type="ARBA" id="ARBA00004241"/>
    </source>
</evidence>
<name>A0ABW0U054_9BACL</name>
<evidence type="ECO:0000256" key="2">
    <source>
        <dbReference type="ARBA" id="ARBA00023287"/>
    </source>
</evidence>
<protein>
    <submittedName>
        <fullName evidence="3">Prepilin-type N-terminal cleavage/methylation domain-containing protein</fullName>
    </submittedName>
</protein>
<reference evidence="4" key="1">
    <citation type="journal article" date="2019" name="Int. J. Syst. Evol. Microbiol.">
        <title>The Global Catalogue of Microorganisms (GCM) 10K type strain sequencing project: providing services to taxonomists for standard genome sequencing and annotation.</title>
        <authorList>
            <consortium name="The Broad Institute Genomics Platform"/>
            <consortium name="The Broad Institute Genome Sequencing Center for Infectious Disease"/>
            <person name="Wu L."/>
            <person name="Ma J."/>
        </authorList>
    </citation>
    <scope>NUCLEOTIDE SEQUENCE [LARGE SCALE GENOMIC DNA]</scope>
    <source>
        <strain evidence="4">KACC 11299</strain>
    </source>
</reference>
<dbReference type="PROSITE" id="PS00409">
    <property type="entry name" value="PROKAR_NTER_METHYL"/>
    <property type="match status" value="1"/>
</dbReference>